<organism evidence="9 10">
    <name type="scientific">Alkalicoccobacillus plakortidis</name>
    <dbReference type="NCBI Taxonomy" id="444060"/>
    <lineage>
        <taxon>Bacteria</taxon>
        <taxon>Bacillati</taxon>
        <taxon>Bacillota</taxon>
        <taxon>Bacilli</taxon>
        <taxon>Bacillales</taxon>
        <taxon>Bacillaceae</taxon>
        <taxon>Alkalicoccobacillus</taxon>
    </lineage>
</organism>
<dbReference type="Proteomes" id="UP001203665">
    <property type="component" value="Unassembled WGS sequence"/>
</dbReference>
<evidence type="ECO:0000313" key="10">
    <source>
        <dbReference type="Proteomes" id="UP001203665"/>
    </source>
</evidence>
<dbReference type="PANTHER" id="PTHR34582:SF2">
    <property type="entry name" value="UPF0702 TRANSMEMBRANE PROTEIN YDFR"/>
    <property type="match status" value="1"/>
</dbReference>
<reference evidence="9" key="1">
    <citation type="submission" date="2022-06" db="EMBL/GenBank/DDBJ databases">
        <title>Alkalicoccobacillus porphyridii sp. nov., isolated from a marine red alga, Porphyridium purpureum and reclassification of Shouchella plakortidis and Shouchella gibsonii as Alkalicoccobacillus plakortidis comb. nov. and Alkalicoccobacillus gibsonii comb. nov.</title>
        <authorList>
            <person name="Kim K.H."/>
            <person name="Lee J.K."/>
            <person name="Han D.M."/>
            <person name="Baek J.H."/>
            <person name="Jeon C.O."/>
        </authorList>
    </citation>
    <scope>NUCLEOTIDE SEQUENCE</scope>
    <source>
        <strain evidence="9">DSM 19153</strain>
    </source>
</reference>
<evidence type="ECO:0000256" key="3">
    <source>
        <dbReference type="ARBA" id="ARBA00022475"/>
    </source>
</evidence>
<evidence type="ECO:0000313" key="9">
    <source>
        <dbReference type="EMBL" id="MCM2676534.1"/>
    </source>
</evidence>
<dbReference type="PANTHER" id="PTHR34582">
    <property type="entry name" value="UPF0702 TRANSMEMBRANE PROTEIN YCAP"/>
    <property type="match status" value="1"/>
</dbReference>
<evidence type="ECO:0000256" key="5">
    <source>
        <dbReference type="ARBA" id="ARBA00022989"/>
    </source>
</evidence>
<comment type="similarity">
    <text evidence="2">Belongs to the UPF0702 family.</text>
</comment>
<dbReference type="RefSeq" id="WP_251609193.1">
    <property type="nucleotide sequence ID" value="NZ_JAMQJY010000002.1"/>
</dbReference>
<dbReference type="Gene3D" id="3.30.240.20">
    <property type="entry name" value="bsu07140 like domains"/>
    <property type="match status" value="1"/>
</dbReference>
<keyword evidence="10" id="KW-1185">Reference proteome</keyword>
<protein>
    <submittedName>
        <fullName evidence="9">DUF421 domain-containing protein</fullName>
    </submittedName>
</protein>
<dbReference type="InterPro" id="IPR023090">
    <property type="entry name" value="UPF0702_alpha/beta_dom_sf"/>
</dbReference>
<keyword evidence="5 7" id="KW-1133">Transmembrane helix</keyword>
<evidence type="ECO:0000256" key="4">
    <source>
        <dbReference type="ARBA" id="ARBA00022692"/>
    </source>
</evidence>
<feature type="transmembrane region" description="Helical" evidence="7">
    <location>
        <begin position="30"/>
        <end position="47"/>
    </location>
</feature>
<evidence type="ECO:0000256" key="7">
    <source>
        <dbReference type="SAM" id="Phobius"/>
    </source>
</evidence>
<dbReference type="Pfam" id="PF04239">
    <property type="entry name" value="DUF421"/>
    <property type="match status" value="1"/>
</dbReference>
<sequence>MMIHELARAIAIFGTLSLFQLIASRNHRHPLLVLSFTVFILMSGPLLNTQQNSILIILLSLISILFIYMIKRIRKQTTVELKETVTPEPMPLPVIMDGEIQYSQLEQLKQNEFWLRRQIKDLGYRDIKRISYCSVRGDQLYYIDEMDKK</sequence>
<evidence type="ECO:0000256" key="1">
    <source>
        <dbReference type="ARBA" id="ARBA00004651"/>
    </source>
</evidence>
<keyword evidence="3" id="KW-1003">Cell membrane</keyword>
<keyword evidence="6 7" id="KW-0472">Membrane</keyword>
<gene>
    <name evidence="9" type="ORF">NDM98_14340</name>
</gene>
<keyword evidence="4 7" id="KW-0812">Transmembrane</keyword>
<dbReference type="EMBL" id="JAMQJY010000002">
    <property type="protein sequence ID" value="MCM2676534.1"/>
    <property type="molecule type" value="Genomic_DNA"/>
</dbReference>
<evidence type="ECO:0000256" key="6">
    <source>
        <dbReference type="ARBA" id="ARBA00023136"/>
    </source>
</evidence>
<evidence type="ECO:0000259" key="8">
    <source>
        <dbReference type="Pfam" id="PF04239"/>
    </source>
</evidence>
<feature type="transmembrane region" description="Helical" evidence="7">
    <location>
        <begin position="53"/>
        <end position="70"/>
    </location>
</feature>
<comment type="subcellular location">
    <subcellularLocation>
        <location evidence="1">Cell membrane</location>
        <topology evidence="1">Multi-pass membrane protein</topology>
    </subcellularLocation>
</comment>
<dbReference type="InterPro" id="IPR007353">
    <property type="entry name" value="DUF421"/>
</dbReference>
<proteinExistence type="inferred from homology"/>
<comment type="caution">
    <text evidence="9">The sequence shown here is derived from an EMBL/GenBank/DDBJ whole genome shotgun (WGS) entry which is preliminary data.</text>
</comment>
<feature type="domain" description="YetF C-terminal" evidence="8">
    <location>
        <begin position="78"/>
        <end position="135"/>
    </location>
</feature>
<accession>A0ABT0XKV1</accession>
<name>A0ABT0XKV1_9BACI</name>
<evidence type="ECO:0000256" key="2">
    <source>
        <dbReference type="ARBA" id="ARBA00006448"/>
    </source>
</evidence>